<dbReference type="EMBL" id="JBBCAQ010000027">
    <property type="protein sequence ID" value="KAK7586086.1"/>
    <property type="molecule type" value="Genomic_DNA"/>
</dbReference>
<sequence>MDEMLKEMKSLRNDIKEKVKQINSTMQELRDQMLSVFKKQDTLQTDMTDLTTENSKLKKQVHKLEQCIRESNVIVTGVPVSKDESIIELVKQIGLKVNVKLEEYDVAIAYRQVQSKRDNTPIIIRMNNWHKKGALVAGSKMQKPTWTINGEEKPIFISEDLTEYTNGLLRDTKLLRSEGRVQFVWVKNGKIFAKATEDSKAVKIEEHEDIEVMRLKFPSKEIENQRQQRPRDDKKERGDQQRVNNKPAGQTSKPKKM</sequence>
<organism evidence="4 5">
    <name type="scientific">Parthenolecanium corni</name>
    <dbReference type="NCBI Taxonomy" id="536013"/>
    <lineage>
        <taxon>Eukaryota</taxon>
        <taxon>Metazoa</taxon>
        <taxon>Ecdysozoa</taxon>
        <taxon>Arthropoda</taxon>
        <taxon>Hexapoda</taxon>
        <taxon>Insecta</taxon>
        <taxon>Pterygota</taxon>
        <taxon>Neoptera</taxon>
        <taxon>Paraneoptera</taxon>
        <taxon>Hemiptera</taxon>
        <taxon>Sternorrhyncha</taxon>
        <taxon>Coccoidea</taxon>
        <taxon>Coccidae</taxon>
        <taxon>Parthenolecanium</taxon>
    </lineage>
</organism>
<gene>
    <name evidence="4" type="ORF">V9T40_003962</name>
</gene>
<dbReference type="AlphaFoldDB" id="A0AAN9Y2Z3"/>
<evidence type="ECO:0000313" key="5">
    <source>
        <dbReference type="Proteomes" id="UP001367676"/>
    </source>
</evidence>
<evidence type="ECO:0000256" key="1">
    <source>
        <dbReference type="SAM" id="Coils"/>
    </source>
</evidence>
<dbReference type="InterPro" id="IPR057251">
    <property type="entry name" value="FP_C"/>
</dbReference>
<evidence type="ECO:0000313" key="4">
    <source>
        <dbReference type="EMBL" id="KAK7586086.1"/>
    </source>
</evidence>
<accession>A0AAN9Y2Z3</accession>
<feature type="compositionally biased region" description="Polar residues" evidence="2">
    <location>
        <begin position="241"/>
        <end position="257"/>
    </location>
</feature>
<comment type="caution">
    <text evidence="4">The sequence shown here is derived from an EMBL/GenBank/DDBJ whole genome shotgun (WGS) entry which is preliminary data.</text>
</comment>
<protein>
    <recommendedName>
        <fullName evidence="3">FP protein C-terminal domain-containing protein</fullName>
    </recommendedName>
</protein>
<keyword evidence="1" id="KW-0175">Coiled coil</keyword>
<feature type="domain" description="FP protein C-terminal" evidence="3">
    <location>
        <begin position="162"/>
        <end position="212"/>
    </location>
</feature>
<feature type="compositionally biased region" description="Basic and acidic residues" evidence="2">
    <location>
        <begin position="216"/>
        <end position="240"/>
    </location>
</feature>
<name>A0AAN9Y2Z3_9HEMI</name>
<feature type="region of interest" description="Disordered" evidence="2">
    <location>
        <begin position="216"/>
        <end position="257"/>
    </location>
</feature>
<proteinExistence type="predicted"/>
<reference evidence="4 5" key="1">
    <citation type="submission" date="2024-03" db="EMBL/GenBank/DDBJ databases">
        <title>Adaptation during the transition from Ophiocordyceps entomopathogen to insect associate is accompanied by gene loss and intensified selection.</title>
        <authorList>
            <person name="Ward C.M."/>
            <person name="Onetto C.A."/>
            <person name="Borneman A.R."/>
        </authorList>
    </citation>
    <scope>NUCLEOTIDE SEQUENCE [LARGE SCALE GENOMIC DNA]</scope>
    <source>
        <strain evidence="4">AWRI1</strain>
        <tissue evidence="4">Single Adult Female</tissue>
    </source>
</reference>
<evidence type="ECO:0000256" key="2">
    <source>
        <dbReference type="SAM" id="MobiDB-lite"/>
    </source>
</evidence>
<dbReference type="Proteomes" id="UP001367676">
    <property type="component" value="Unassembled WGS sequence"/>
</dbReference>
<keyword evidence="5" id="KW-1185">Reference proteome</keyword>
<dbReference type="Pfam" id="PF25298">
    <property type="entry name" value="Baculo_FP_2nd"/>
    <property type="match status" value="1"/>
</dbReference>
<evidence type="ECO:0000259" key="3">
    <source>
        <dbReference type="Pfam" id="PF25298"/>
    </source>
</evidence>
<feature type="coiled-coil region" evidence="1">
    <location>
        <begin position="1"/>
        <end position="67"/>
    </location>
</feature>